<keyword evidence="1" id="KW-1133">Transmembrane helix</keyword>
<evidence type="ECO:0000313" key="2">
    <source>
        <dbReference type="EMBL" id="QNO49093.1"/>
    </source>
</evidence>
<gene>
    <name evidence="2" type="ORF">CPECMPGB_00013</name>
    <name evidence="3" type="ORF">DBBAIPCH_00013</name>
</gene>
<feature type="transmembrane region" description="Helical" evidence="1">
    <location>
        <begin position="12"/>
        <end position="29"/>
    </location>
</feature>
<dbReference type="EMBL" id="MT631371">
    <property type="protein sequence ID" value="QNO49093.1"/>
    <property type="molecule type" value="Genomic_DNA"/>
</dbReference>
<protein>
    <submittedName>
        <fullName evidence="2">Uncharacterized protein</fullName>
    </submittedName>
</protein>
<organism evidence="2">
    <name type="scientific">Candidatus Methanogaster sp. ANME-2c ERB4</name>
    <dbReference type="NCBI Taxonomy" id="2759911"/>
    <lineage>
        <taxon>Archaea</taxon>
        <taxon>Methanobacteriati</taxon>
        <taxon>Methanobacteriota</taxon>
        <taxon>Stenosarchaea group</taxon>
        <taxon>Methanomicrobia</taxon>
        <taxon>Methanosarcinales</taxon>
        <taxon>ANME-2 cluster</taxon>
        <taxon>Candidatus Methanogasteraceae</taxon>
        <taxon>Candidatus Methanogaster</taxon>
    </lineage>
</organism>
<dbReference type="InterPro" id="IPR056613">
    <property type="entry name" value="DUF7287"/>
</dbReference>
<reference evidence="2" key="1">
    <citation type="submission" date="2020-06" db="EMBL/GenBank/DDBJ databases">
        <title>Unique genomic features of the anaerobic methanotrophic archaea.</title>
        <authorList>
            <person name="Chadwick G.L."/>
            <person name="Skennerton C.T."/>
            <person name="Laso-Perez R."/>
            <person name="Leu A.O."/>
            <person name="Speth D.R."/>
            <person name="Yu H."/>
            <person name="Morgan-Lang C."/>
            <person name="Hatzenpichler R."/>
            <person name="Goudeau D."/>
            <person name="Malmstrom R."/>
            <person name="Brazelton W.J."/>
            <person name="Woyke T."/>
            <person name="Hallam S.J."/>
            <person name="Tyson G.W."/>
            <person name="Wegener G."/>
            <person name="Boetius A."/>
            <person name="Orphan V."/>
        </authorList>
    </citation>
    <scope>NUCLEOTIDE SEQUENCE</scope>
</reference>
<dbReference type="EMBL" id="MT631372">
    <property type="protein sequence ID" value="QNO49130.1"/>
    <property type="molecule type" value="Genomic_DNA"/>
</dbReference>
<proteinExistence type="predicted"/>
<dbReference type="Pfam" id="PF23958">
    <property type="entry name" value="DUF7287"/>
    <property type="match status" value="1"/>
</dbReference>
<name>A0A7G9YM59_9EURY</name>
<keyword evidence="1" id="KW-0472">Membrane</keyword>
<keyword evidence="1" id="KW-0812">Transmembrane</keyword>
<accession>A0A7G9YM59</accession>
<evidence type="ECO:0000256" key="1">
    <source>
        <dbReference type="SAM" id="Phobius"/>
    </source>
</evidence>
<dbReference type="AlphaFoldDB" id="A0A7G9YM59"/>
<sequence length="318" mass="35276">MHRNESAQSSIDFLTAISIFLLTLAYLLLQVPTIFAPFQSQSTDLQPVAYRTGMILAEDTGWWDGGAGSGPDWENVSLNDICRIGLAANKRNPNNFSELMNRGKVCVLSEKKIKRLDSVYDSAMHSWIRDRLGLNITRTYAYNISLQYLNGTSAEPMYVPNNTNPALCIGNRIPGTTEVEKMERLVAVAGDCGVGYLSTNATTNTSNITMSLPRLDSFMVKWEDFANESRSADARLLVVLNNTNQHYNNATVINKSGLFVGGWHSFNKTVIDGLCDSNEIAVNVSWCNVSYMWVNRSDWGCTVGDITMPSAKLVVCIW</sequence>
<evidence type="ECO:0000313" key="3">
    <source>
        <dbReference type="EMBL" id="QNO49130.1"/>
    </source>
</evidence>